<dbReference type="EMBL" id="CP007512">
    <property type="protein sequence ID" value="AHX16967.1"/>
    <property type="molecule type" value="Genomic_DNA"/>
</dbReference>
<keyword evidence="1" id="KW-0812">Transmembrane</keyword>
<dbReference type="AlphaFoldDB" id="A0A9W3KQK7"/>
<sequence length="183" mass="19814">MSPPFFTKFLRKKNCEAAIDIQTTTAAIAAIDVKTRKTVSAANTLVSKDRLAKIRLKINAFSGTPFLVNFVNAGLAIPCFAIAHSIREFAYRPELATDNTAVIITKFIMSAAYGTPATSNTSTKGLSTRLASCHGSKPTTTDIAKTKKKRVRQIVFLIAFGIVFSGFSLSPEAIPINSVPWKE</sequence>
<proteinExistence type="predicted"/>
<dbReference type="KEGG" id="bby:CY96_02665"/>
<gene>
    <name evidence="2" type="ORF">CY96_02665</name>
</gene>
<reference evidence="2 3" key="1">
    <citation type="submission" date="2014-03" db="EMBL/GenBank/DDBJ databases">
        <title>The Complete Genome Sequence of Bacillus bombyseptieus.</title>
        <authorList>
            <person name="Cheng T."/>
            <person name="Lin P."/>
            <person name="Jin S."/>
            <person name="Wu Y."/>
            <person name="Fu B."/>
            <person name="Long R."/>
            <person name="Liu D."/>
            <person name="Guo Y."/>
            <person name="Peng L."/>
            <person name="Xia Q."/>
        </authorList>
    </citation>
    <scope>NUCLEOTIDE SEQUENCE [LARGE SCALE GENOMIC DNA]</scope>
    <source>
        <strain evidence="3">wang</strain>
    </source>
</reference>
<keyword evidence="1" id="KW-1133">Transmembrane helix</keyword>
<protein>
    <submittedName>
        <fullName evidence="2">Uncharacterized protein</fullName>
    </submittedName>
</protein>
<evidence type="ECO:0000256" key="1">
    <source>
        <dbReference type="SAM" id="Phobius"/>
    </source>
</evidence>
<evidence type="ECO:0000313" key="2">
    <source>
        <dbReference type="EMBL" id="AHX16967.1"/>
    </source>
</evidence>
<name>A0A9W3KQK7_9BACI</name>
<accession>A0A9W3KQK7</accession>
<dbReference type="Proteomes" id="UP000031778">
    <property type="component" value="Chromosome"/>
</dbReference>
<keyword evidence="1" id="KW-0472">Membrane</keyword>
<keyword evidence="3" id="KW-1185">Reference proteome</keyword>
<evidence type="ECO:0000313" key="3">
    <source>
        <dbReference type="Proteomes" id="UP000031778"/>
    </source>
</evidence>
<feature type="transmembrane region" description="Helical" evidence="1">
    <location>
        <begin position="154"/>
        <end position="174"/>
    </location>
</feature>
<organism evidence="2 3">
    <name type="scientific">Bacillus bombysepticus str. Wang</name>
    <dbReference type="NCBI Taxonomy" id="1330043"/>
    <lineage>
        <taxon>Bacteria</taxon>
        <taxon>Bacillati</taxon>
        <taxon>Bacillota</taxon>
        <taxon>Bacilli</taxon>
        <taxon>Bacillales</taxon>
        <taxon>Bacillaceae</taxon>
        <taxon>Bacillus</taxon>
        <taxon>Bacillus cereus group</taxon>
    </lineage>
</organism>